<dbReference type="AlphaFoldDB" id="A0A378KQS0"/>
<keyword evidence="2 7" id="KW-0808">Transferase</keyword>
<dbReference type="InterPro" id="IPR002123">
    <property type="entry name" value="Plipid/glycerol_acylTrfase"/>
</dbReference>
<reference evidence="6 8" key="1">
    <citation type="submission" date="2015-11" db="EMBL/GenBank/DDBJ databases">
        <title>Genomic analysis of 38 Legionella species identifies large and diverse effector repertoires.</title>
        <authorList>
            <person name="Burstein D."/>
            <person name="Amaro F."/>
            <person name="Zusman T."/>
            <person name="Lifshitz Z."/>
            <person name="Cohen O."/>
            <person name="Gilbert J.A."/>
            <person name="Pupko T."/>
            <person name="Shuman H.A."/>
            <person name="Segal G."/>
        </authorList>
    </citation>
    <scope>NUCLEOTIDE SEQUENCE [LARGE SCALE GENOMIC DNA]</scope>
    <source>
        <strain evidence="6 8">ATCC 49507</strain>
    </source>
</reference>
<proteinExistence type="predicted"/>
<keyword evidence="4" id="KW-1133">Transmembrane helix</keyword>
<dbReference type="GO" id="GO:0003841">
    <property type="term" value="F:1-acylglycerol-3-phosphate O-acyltransferase activity"/>
    <property type="evidence" value="ECO:0007669"/>
    <property type="project" value="UniProtKB-EC"/>
</dbReference>
<dbReference type="Proteomes" id="UP000254230">
    <property type="component" value="Unassembled WGS sequence"/>
</dbReference>
<dbReference type="OrthoDB" id="5290997at2"/>
<dbReference type="SUPFAM" id="SSF69593">
    <property type="entry name" value="Glycerol-3-phosphate (1)-acyltransferase"/>
    <property type="match status" value="1"/>
</dbReference>
<dbReference type="EMBL" id="LNYR01000031">
    <property type="protein sequence ID" value="KTD47773.1"/>
    <property type="molecule type" value="Genomic_DNA"/>
</dbReference>
<feature type="transmembrane region" description="Helical" evidence="4">
    <location>
        <begin position="247"/>
        <end position="265"/>
    </location>
</feature>
<evidence type="ECO:0000259" key="5">
    <source>
        <dbReference type="SMART" id="SM00563"/>
    </source>
</evidence>
<reference evidence="7 9" key="2">
    <citation type="submission" date="2018-06" db="EMBL/GenBank/DDBJ databases">
        <authorList>
            <consortium name="Pathogen Informatics"/>
            <person name="Doyle S."/>
        </authorList>
    </citation>
    <scope>NUCLEOTIDE SEQUENCE [LARGE SCALE GENOMIC DNA]</scope>
    <source>
        <strain evidence="7 9">NCTC12376</strain>
    </source>
</reference>
<keyword evidence="8" id="KW-1185">Reference proteome</keyword>
<dbReference type="InterPro" id="IPR023214">
    <property type="entry name" value="HAD_sf"/>
</dbReference>
<keyword evidence="3 7" id="KW-0012">Acyltransferase</keyword>
<dbReference type="GO" id="GO:0006654">
    <property type="term" value="P:phosphatidic acid biosynthetic process"/>
    <property type="evidence" value="ECO:0007669"/>
    <property type="project" value="TreeGrafter"/>
</dbReference>
<evidence type="ECO:0000313" key="9">
    <source>
        <dbReference type="Proteomes" id="UP000254230"/>
    </source>
</evidence>
<feature type="domain" description="Phospholipid/glycerol acyltransferase" evidence="5">
    <location>
        <begin position="307"/>
        <end position="421"/>
    </location>
</feature>
<evidence type="ECO:0000313" key="8">
    <source>
        <dbReference type="Proteomes" id="UP000054639"/>
    </source>
</evidence>
<gene>
    <name evidence="7" type="primary">plsC_1</name>
    <name evidence="6" type="ORF">Lqua_2166</name>
    <name evidence="7" type="ORF">NCTC12376_00457</name>
</gene>
<keyword evidence="4" id="KW-0472">Membrane</keyword>
<evidence type="ECO:0000313" key="7">
    <source>
        <dbReference type="EMBL" id="STY16666.1"/>
    </source>
</evidence>
<dbReference type="PANTHER" id="PTHR10434">
    <property type="entry name" value="1-ACYL-SN-GLYCEROL-3-PHOSPHATE ACYLTRANSFERASE"/>
    <property type="match status" value="1"/>
</dbReference>
<dbReference type="CDD" id="cd07989">
    <property type="entry name" value="LPLAT_AGPAT-like"/>
    <property type="match status" value="1"/>
</dbReference>
<evidence type="ECO:0000256" key="2">
    <source>
        <dbReference type="ARBA" id="ARBA00022679"/>
    </source>
</evidence>
<dbReference type="PANTHER" id="PTHR10434:SF66">
    <property type="entry name" value="PHOSPHOLIPID_GLYCEROL ACYLTRANSFERASE DOMAIN-CONTAINING PROTEIN"/>
    <property type="match status" value="1"/>
</dbReference>
<dbReference type="Pfam" id="PF12710">
    <property type="entry name" value="HAD"/>
    <property type="match status" value="1"/>
</dbReference>
<dbReference type="SMART" id="SM00563">
    <property type="entry name" value="PlsC"/>
    <property type="match status" value="1"/>
</dbReference>
<dbReference type="Proteomes" id="UP000054639">
    <property type="component" value="Unassembled WGS sequence"/>
</dbReference>
<protein>
    <submittedName>
        <fullName evidence="7">1-acyl-sn-glycerol-3-phosphate acyltransferase</fullName>
        <ecNumber evidence="7">2.3.1.51</ecNumber>
    </submittedName>
</protein>
<keyword evidence="4" id="KW-0812">Transmembrane</keyword>
<dbReference type="CDD" id="cd02612">
    <property type="entry name" value="HAD_PGPPase"/>
    <property type="match status" value="1"/>
</dbReference>
<dbReference type="InterPro" id="IPR036412">
    <property type="entry name" value="HAD-like_sf"/>
</dbReference>
<dbReference type="Pfam" id="PF01553">
    <property type="entry name" value="Acyltransferase"/>
    <property type="match status" value="1"/>
</dbReference>
<dbReference type="RefSeq" id="WP_058474307.1">
    <property type="nucleotide sequence ID" value="NZ_CAAAIL010000008.1"/>
</dbReference>
<evidence type="ECO:0000313" key="6">
    <source>
        <dbReference type="EMBL" id="KTD47773.1"/>
    </source>
</evidence>
<dbReference type="EMBL" id="UGOW01000001">
    <property type="protein sequence ID" value="STY16666.1"/>
    <property type="molecule type" value="Genomic_DNA"/>
</dbReference>
<evidence type="ECO:0000256" key="3">
    <source>
        <dbReference type="ARBA" id="ARBA00023315"/>
    </source>
</evidence>
<evidence type="ECO:0000256" key="1">
    <source>
        <dbReference type="ARBA" id="ARBA00005189"/>
    </source>
</evidence>
<dbReference type="InterPro" id="IPR006385">
    <property type="entry name" value="HAD_hydro_SerB1"/>
</dbReference>
<evidence type="ECO:0000256" key="4">
    <source>
        <dbReference type="SAM" id="Phobius"/>
    </source>
</evidence>
<dbReference type="EC" id="2.3.1.51" evidence="7"/>
<name>A0A378KQS0_9GAMM</name>
<dbReference type="Gene3D" id="1.20.1440.100">
    <property type="entry name" value="SG protein - dephosphorylation function"/>
    <property type="match status" value="1"/>
</dbReference>
<dbReference type="STRING" id="45072.Lqua_2166"/>
<dbReference type="NCBIfam" id="TIGR01488">
    <property type="entry name" value="HAD-SF-IB"/>
    <property type="match status" value="1"/>
</dbReference>
<dbReference type="SUPFAM" id="SSF56784">
    <property type="entry name" value="HAD-like"/>
    <property type="match status" value="1"/>
</dbReference>
<organism evidence="7 9">
    <name type="scientific">Legionella quateirensis</name>
    <dbReference type="NCBI Taxonomy" id="45072"/>
    <lineage>
        <taxon>Bacteria</taxon>
        <taxon>Pseudomonadati</taxon>
        <taxon>Pseudomonadota</taxon>
        <taxon>Gammaproteobacteria</taxon>
        <taxon>Legionellales</taxon>
        <taxon>Legionellaceae</taxon>
        <taxon>Legionella</taxon>
    </lineage>
</organism>
<dbReference type="Gene3D" id="3.40.50.1000">
    <property type="entry name" value="HAD superfamily/HAD-like"/>
    <property type="match status" value="1"/>
</dbReference>
<accession>A0A378KQS0</accession>
<comment type="pathway">
    <text evidence="1">Lipid metabolism.</text>
</comment>
<sequence>MSISKAIAAVEEGPKGPEIGAFFDFDGTLIDGYSAVPYYSDRIKRRQMGLDEASDIIRMALRRNINENEFASFIGKSIAEWAGHPEQEMAELWARLFKNKIAGLLFPEAWLLVKTHQKMGHTVVIASSATRYQIAPLAEELGVKHLLCTRVMVRDGTLTGGIEGAPFWGAGKADAVRDFAKEHSLDLSRSYGYANGKEDIAFLKTVGHATAVNPKQSLLEVAQNEHWQVLRFAARRKASVVTRLRSLGAYYALMLTSLIGLLYGVTTGKKRKAAEWICTTSSDAMLAIAGIHIEVLGERHLWEHRPSVFVFNHQSFVDGYILFSLLRQGITGVAKQEIVNTPLIGRLLRGLDFAFIDRSNTCSAIEAMQPAVDRLRAGLSIAIAPEGTRSLTPKLGRFKKGAFHIAMQAGVPIVPVVIRNDYEVMVRKSLLFRPGTVQVCVLPPIDVTNWKVEDLDHHIAEVQDLFQKKLDEWPISES</sequence>
<dbReference type="NCBIfam" id="TIGR01490">
    <property type="entry name" value="HAD-SF-IB-hyp1"/>
    <property type="match status" value="1"/>
</dbReference>